<accession>A0A7I8K034</accession>
<evidence type="ECO:0000256" key="3">
    <source>
        <dbReference type="ARBA" id="ARBA00006613"/>
    </source>
</evidence>
<dbReference type="InterPro" id="IPR029390">
    <property type="entry name" value="AP3B_C"/>
</dbReference>
<feature type="region of interest" description="Disordered" evidence="12">
    <location>
        <begin position="722"/>
        <end position="778"/>
    </location>
</feature>
<evidence type="ECO:0000259" key="13">
    <source>
        <dbReference type="SMART" id="SM01355"/>
    </source>
</evidence>
<keyword evidence="4 11" id="KW-0813">Transport</keyword>
<evidence type="ECO:0000256" key="9">
    <source>
        <dbReference type="ARBA" id="ARBA00023329"/>
    </source>
</evidence>
<dbReference type="Proteomes" id="UP000663760">
    <property type="component" value="Chromosome 1"/>
</dbReference>
<dbReference type="GO" id="GO:0030123">
    <property type="term" value="C:AP-3 adaptor complex"/>
    <property type="evidence" value="ECO:0007669"/>
    <property type="project" value="UniProtKB-UniRule"/>
</dbReference>
<dbReference type="Gene3D" id="1.25.10.10">
    <property type="entry name" value="Leucine-rich Repeat Variant"/>
    <property type="match status" value="1"/>
</dbReference>
<comment type="subcellular location">
    <subcellularLocation>
        <location evidence="1">Cytoplasmic vesicle</location>
        <location evidence="1">Clathrin-coated vesicle membrane</location>
        <topology evidence="1">Peripheral membrane protein</topology>
        <orientation evidence="1">Cytoplasmic side</orientation>
    </subcellularLocation>
    <subcellularLocation>
        <location evidence="2">Golgi apparatus</location>
    </subcellularLocation>
</comment>
<feature type="compositionally biased region" description="Low complexity" evidence="12">
    <location>
        <begin position="728"/>
        <end position="746"/>
    </location>
</feature>
<dbReference type="InterPro" id="IPR011989">
    <property type="entry name" value="ARM-like"/>
</dbReference>
<dbReference type="Pfam" id="PF01602">
    <property type="entry name" value="Adaptin_N"/>
    <property type="match status" value="1"/>
</dbReference>
<dbReference type="OrthoDB" id="10254310at2759"/>
<dbReference type="InterPro" id="IPR056314">
    <property type="entry name" value="AP3B1/2_C"/>
</dbReference>
<dbReference type="Pfam" id="PF24080">
    <property type="entry name" value="AP3B1_C_2"/>
    <property type="match status" value="1"/>
</dbReference>
<evidence type="ECO:0000256" key="1">
    <source>
        <dbReference type="ARBA" id="ARBA00004145"/>
    </source>
</evidence>
<dbReference type="PANTHER" id="PTHR11134">
    <property type="entry name" value="ADAPTOR COMPLEX SUBUNIT BETA FAMILY MEMBER"/>
    <property type="match status" value="1"/>
</dbReference>
<keyword evidence="8 11" id="KW-0472">Membrane</keyword>
<dbReference type="InterPro" id="IPR026740">
    <property type="entry name" value="AP3_beta"/>
</dbReference>
<evidence type="ECO:0000256" key="12">
    <source>
        <dbReference type="SAM" id="MobiDB-lite"/>
    </source>
</evidence>
<dbReference type="SUPFAM" id="SSF48371">
    <property type="entry name" value="ARM repeat"/>
    <property type="match status" value="1"/>
</dbReference>
<dbReference type="EMBL" id="LR746264">
    <property type="protein sequence ID" value="CAA7389702.1"/>
    <property type="molecule type" value="Genomic_DNA"/>
</dbReference>
<keyword evidence="15" id="KW-1185">Reference proteome</keyword>
<keyword evidence="5" id="KW-0597">Phosphoprotein</keyword>
<evidence type="ECO:0000256" key="4">
    <source>
        <dbReference type="ARBA" id="ARBA00022448"/>
    </source>
</evidence>
<sequence>MFPQFGATAESLSKASSLVFRIGTDAHLYDDPDDVSIAPLLDSSFDSEKAEALKRLLALIAQGEDVSNFFPQVVKNVATPSSEVKKLVYLYILHYAEKRPNEALLSINCFQKDLSDANPLVRAWALRAMSGIRLHAIGPIALVALSKCAKDPSSYVRKCAANALSKLNDLHQEENASSLEELVSILLNDHSPGVVGAAAAAFNSICPNNLSLVGRIFRRLCETVPDVDEWGQIALINILLRYVIARHGLVEESIMASSHPSENSDSRRELFSIPAPDRGSILVEVEPSEHIMRELMLRHYIEGPEQYSSRQIDAKEDDNGSNNNSYFTSIENNDVKLLLQCTSPLLWSQNSAVVLAAAGVHWVLASQMDMENIVKPILFVLRSSYASRYVVLRNIQIFAKAMPSLFSAYHEDFFVSSSDSYQMKVLKLDILSTIAAESSIPFILQEFQDYIKDPDRRFAVDVVAAIALCVKNLPSVAKTCLEGLLAIVKQESSIKHYGSLEGEAGVLIQAIMSIKTIIKQDPANYEKVIVHLIRSLDNIKEPSARALIIWIVGEYSDVGHIILKIIPVVVSYLGQCFSSEELEAKHQILNTVAKIVLSAQGEEHELFRKVLFYILDLAKVDLNYDIRDRGRMIEKLVTSQPKISHQEGILHVEPDSILLDELLKNMFCGKIQSVTGAINHFRLYLPGSLSQIVLHAAPGYTPLPQPCSLPEMALENRMSQDGIEAANSSDSSYEGSQSSYYDSEGSIPSPVDGENPDSGSESDVADNDHYMLRGANGSPDATAIGQLIHLTDTSIHDGTAKQSTAENNTSSATDLTNLMSKSALESWLNEQPCLPSVNSSADPSRERSSARISINEIEVSVKPKLNVLLEPANGNGLRVGYSFTSEISKISPLLLCVEIVFENLSPEPLKKISLRDEGSTANPEFATQAFGIHDSALEPSKVPTIVPMEEIDSLHPGDMARSILQVHFHHHLLPLKLAIYYNEKRHPVKLQPDIGYFTRPIAMDLNAFTKLENHLRGMFEYSRRCTFADHINIVDQEKGQSSLNDDKILLICRKIAAKMLSSASIHLVSVDMPILLKFDEVSDLCLRFSSEILSNSKPCLITVTAEGKCSEALDISVKVNCEETVFGLNLLNRIVAFLSSNSVS</sequence>
<keyword evidence="9" id="KW-0968">Cytoplasmic vesicle</keyword>
<organism evidence="14 15">
    <name type="scientific">Spirodela intermedia</name>
    <name type="common">Intermediate duckweed</name>
    <dbReference type="NCBI Taxonomy" id="51605"/>
    <lineage>
        <taxon>Eukaryota</taxon>
        <taxon>Viridiplantae</taxon>
        <taxon>Streptophyta</taxon>
        <taxon>Embryophyta</taxon>
        <taxon>Tracheophyta</taxon>
        <taxon>Spermatophyta</taxon>
        <taxon>Magnoliopsida</taxon>
        <taxon>Liliopsida</taxon>
        <taxon>Araceae</taxon>
        <taxon>Lemnoideae</taxon>
        <taxon>Spirodela</taxon>
    </lineage>
</organism>
<dbReference type="GO" id="GO:0016192">
    <property type="term" value="P:vesicle-mediated transport"/>
    <property type="evidence" value="ECO:0007669"/>
    <property type="project" value="InterPro"/>
</dbReference>
<dbReference type="InterPro" id="IPR016024">
    <property type="entry name" value="ARM-type_fold"/>
</dbReference>
<dbReference type="SMART" id="SM01355">
    <property type="entry name" value="AP3B1_C"/>
    <property type="match status" value="1"/>
</dbReference>
<evidence type="ECO:0000256" key="5">
    <source>
        <dbReference type="ARBA" id="ARBA00022553"/>
    </source>
</evidence>
<dbReference type="GO" id="GO:0005794">
    <property type="term" value="C:Golgi apparatus"/>
    <property type="evidence" value="ECO:0007669"/>
    <property type="project" value="UniProtKB-SubCell"/>
</dbReference>
<evidence type="ECO:0000313" key="15">
    <source>
        <dbReference type="Proteomes" id="UP000663760"/>
    </source>
</evidence>
<proteinExistence type="inferred from homology"/>
<protein>
    <recommendedName>
        <fullName evidence="11">AP-3 complex subunit beta</fullName>
    </recommendedName>
</protein>
<evidence type="ECO:0000256" key="8">
    <source>
        <dbReference type="ARBA" id="ARBA00023136"/>
    </source>
</evidence>
<comment type="similarity">
    <text evidence="3 11">Belongs to the adaptor complexes large subunit family.</text>
</comment>
<gene>
    <name evidence="14" type="ORF">SI8410_01001701</name>
</gene>
<dbReference type="GO" id="GO:0006886">
    <property type="term" value="P:intracellular protein transport"/>
    <property type="evidence" value="ECO:0007669"/>
    <property type="project" value="InterPro"/>
</dbReference>
<comment type="function">
    <text evidence="10">Subunit of non-clathrin- and clathrin-associated adaptor protein complex 3 (AP-3) that plays a role in protein sorting in the late-Golgi/trans-Golgi network (TGN) and/or endosomes. The AP complexes mediate both the recruitment of clathrin to membranes and the recognition of sorting signals within the cytosolic tails of transmembrane cargo molecules. AP-3 appears to be involved in the sorting of a subset of transmembrane proteins targeted to lysosomes and lysosome-related organelles. In concert with the BLOC-1 complex, AP-3 is required to target cargos into vesicles assembled at cell bodies for delivery into neurites and nerve terminals.</text>
</comment>
<evidence type="ECO:0000256" key="7">
    <source>
        <dbReference type="ARBA" id="ARBA00023034"/>
    </source>
</evidence>
<dbReference type="PIRSF" id="PIRSF037096">
    <property type="entry name" value="AP3_complex_beta"/>
    <property type="match status" value="1"/>
</dbReference>
<keyword evidence="7" id="KW-0333">Golgi apparatus</keyword>
<name>A0A7I8K034_SPIIN</name>
<dbReference type="InterPro" id="IPR002553">
    <property type="entry name" value="Clathrin/coatomer_adapt-like_N"/>
</dbReference>
<dbReference type="GO" id="GO:0030665">
    <property type="term" value="C:clathrin-coated vesicle membrane"/>
    <property type="evidence" value="ECO:0007669"/>
    <property type="project" value="UniProtKB-SubCell"/>
</dbReference>
<evidence type="ECO:0000313" key="14">
    <source>
        <dbReference type="EMBL" id="CAA7389702.1"/>
    </source>
</evidence>
<dbReference type="AlphaFoldDB" id="A0A7I8K034"/>
<dbReference type="InterPro" id="IPR026739">
    <property type="entry name" value="AP_beta"/>
</dbReference>
<evidence type="ECO:0000256" key="2">
    <source>
        <dbReference type="ARBA" id="ARBA00004555"/>
    </source>
</evidence>
<evidence type="ECO:0000256" key="6">
    <source>
        <dbReference type="ARBA" id="ARBA00022927"/>
    </source>
</evidence>
<evidence type="ECO:0000256" key="10">
    <source>
        <dbReference type="ARBA" id="ARBA00023570"/>
    </source>
</evidence>
<evidence type="ECO:0000256" key="11">
    <source>
        <dbReference type="PIRNR" id="PIRNR037096"/>
    </source>
</evidence>
<keyword evidence="6 11" id="KW-0653">Protein transport</keyword>
<reference evidence="14" key="1">
    <citation type="submission" date="2020-02" db="EMBL/GenBank/DDBJ databases">
        <authorList>
            <person name="Scholz U."/>
            <person name="Mascher M."/>
            <person name="Fiebig A."/>
        </authorList>
    </citation>
    <scope>NUCLEOTIDE SEQUENCE</scope>
</reference>
<feature type="domain" description="AP-3 complex subunit beta C-terminal" evidence="13">
    <location>
        <begin position="820"/>
        <end position="973"/>
    </location>
</feature>